<dbReference type="AlphaFoldDB" id="A0A7J8NJ38"/>
<proteinExistence type="predicted"/>
<organism evidence="2 3">
    <name type="scientific">Gossypium lobatum</name>
    <dbReference type="NCBI Taxonomy" id="34289"/>
    <lineage>
        <taxon>Eukaryota</taxon>
        <taxon>Viridiplantae</taxon>
        <taxon>Streptophyta</taxon>
        <taxon>Embryophyta</taxon>
        <taxon>Tracheophyta</taxon>
        <taxon>Spermatophyta</taxon>
        <taxon>Magnoliopsida</taxon>
        <taxon>eudicotyledons</taxon>
        <taxon>Gunneridae</taxon>
        <taxon>Pentapetalae</taxon>
        <taxon>rosids</taxon>
        <taxon>malvids</taxon>
        <taxon>Malvales</taxon>
        <taxon>Malvaceae</taxon>
        <taxon>Malvoideae</taxon>
        <taxon>Gossypium</taxon>
    </lineage>
</organism>
<dbReference type="PROSITE" id="PS51257">
    <property type="entry name" value="PROKAR_LIPOPROTEIN"/>
    <property type="match status" value="1"/>
</dbReference>
<keyword evidence="1" id="KW-1133">Transmembrane helix</keyword>
<keyword evidence="3" id="KW-1185">Reference proteome</keyword>
<reference evidence="2 3" key="1">
    <citation type="journal article" date="2019" name="Genome Biol. Evol.">
        <title>Insights into the evolution of the New World diploid cottons (Gossypium, subgenus Houzingenia) based on genome sequencing.</title>
        <authorList>
            <person name="Grover C.E."/>
            <person name="Arick M.A. 2nd"/>
            <person name="Thrash A."/>
            <person name="Conover J.L."/>
            <person name="Sanders W.S."/>
            <person name="Peterson D.G."/>
            <person name="Frelichowski J.E."/>
            <person name="Scheffler J.A."/>
            <person name="Scheffler B.E."/>
            <person name="Wendel J.F."/>
        </authorList>
    </citation>
    <scope>NUCLEOTIDE SEQUENCE [LARGE SCALE GENOMIC DNA]</scope>
    <source>
        <strain evidence="2">157</strain>
        <tissue evidence="2">Leaf</tissue>
    </source>
</reference>
<sequence length="43" mass="4864">MKPRVTSSWKGLLYYFFFLVVVVLFSCSQSITAQTNATTDPSE</sequence>
<dbReference type="EMBL" id="JABEZX010351938">
    <property type="protein sequence ID" value="MBA0576873.1"/>
    <property type="molecule type" value="Genomic_DNA"/>
</dbReference>
<comment type="caution">
    <text evidence="2">The sequence shown here is derived from an EMBL/GenBank/DDBJ whole genome shotgun (WGS) entry which is preliminary data.</text>
</comment>
<feature type="transmembrane region" description="Helical" evidence="1">
    <location>
        <begin position="12"/>
        <end position="31"/>
    </location>
</feature>
<evidence type="ECO:0000313" key="2">
    <source>
        <dbReference type="EMBL" id="MBA0576873.1"/>
    </source>
</evidence>
<accession>A0A7J8NJ38</accession>
<protein>
    <submittedName>
        <fullName evidence="2">Uncharacterized protein</fullName>
    </submittedName>
</protein>
<dbReference type="Proteomes" id="UP000593572">
    <property type="component" value="Unassembled WGS sequence"/>
</dbReference>
<evidence type="ECO:0000313" key="3">
    <source>
        <dbReference type="Proteomes" id="UP000593572"/>
    </source>
</evidence>
<name>A0A7J8NJ38_9ROSI</name>
<keyword evidence="1" id="KW-0812">Transmembrane</keyword>
<evidence type="ECO:0000256" key="1">
    <source>
        <dbReference type="SAM" id="Phobius"/>
    </source>
</evidence>
<keyword evidence="1" id="KW-0472">Membrane</keyword>
<feature type="non-terminal residue" evidence="2">
    <location>
        <position position="43"/>
    </location>
</feature>
<gene>
    <name evidence="2" type="ORF">Golob_027626</name>
</gene>